<dbReference type="AlphaFoldDB" id="A0A4D8Q6I7"/>
<feature type="domain" description="TIR" evidence="1">
    <location>
        <begin position="12"/>
        <end position="120"/>
    </location>
</feature>
<proteinExistence type="predicted"/>
<gene>
    <name evidence="2" type="ORF">D3867_23730</name>
</gene>
<protein>
    <submittedName>
        <fullName evidence="2">Toll/interleukin-1 receptor domain-containing protein</fullName>
    </submittedName>
</protein>
<sequence>MGVNKRPSGPKIFVSFTSKDIAWARWVAWTLEENGIGVIFQEWDFNDNFVEAMDHAIRISEKTLCVLSDDYFQSQNARSELQSTFARNKSKLILIKVAHVSELGLYRDIIYADLQGCSEEVATTRLLTRVNGVDKVHQRPVYPGSDGHLEDRVFPVRPSYPTANSKEPFFEDFSLSKKRGCSIAFSMTIMVAFVLATYGYVNYQSELEPSSVPTPPHTTEELVWESPQVTVDVTEQQAESLLSQGMKAVIENTECFSPPPKKDSEKYQWKFVTSTTVARIDQILCNSGMEGAGSVRVTENHDDRICLAVKAAPSASGIYHCRTKAHIEVTIRRP</sequence>
<dbReference type="Proteomes" id="UP000298596">
    <property type="component" value="Plasmid p1"/>
</dbReference>
<keyword evidence="2" id="KW-0614">Plasmid</keyword>
<evidence type="ECO:0000259" key="1">
    <source>
        <dbReference type="Pfam" id="PF13676"/>
    </source>
</evidence>
<geneLocation type="plasmid" evidence="2">
    <name>p1</name>
</geneLocation>
<dbReference type="InterPro" id="IPR000157">
    <property type="entry name" value="TIR_dom"/>
</dbReference>
<dbReference type="Gene3D" id="3.40.50.10140">
    <property type="entry name" value="Toll/interleukin-1 receptor homology (TIR) domain"/>
    <property type="match status" value="1"/>
</dbReference>
<dbReference type="SUPFAM" id="SSF52200">
    <property type="entry name" value="Toll/Interleukin receptor TIR domain"/>
    <property type="match status" value="1"/>
</dbReference>
<reference evidence="2 3" key="1">
    <citation type="submission" date="2018-09" db="EMBL/GenBank/DDBJ databases">
        <title>Whole genome based analysis of evolution and adaptive divergence in Indian and Brazilian strains of Azospirillum brasilense.</title>
        <authorList>
            <person name="Singh C."/>
            <person name="Tripathi A.K."/>
        </authorList>
    </citation>
    <scope>NUCLEOTIDE SEQUENCE [LARGE SCALE GENOMIC DNA]</scope>
    <source>
        <strain evidence="2 3">MTCC4036</strain>
        <plasmid evidence="2 3">p1</plasmid>
    </source>
</reference>
<accession>A0A4D8Q6I7</accession>
<dbReference type="GO" id="GO:0007165">
    <property type="term" value="P:signal transduction"/>
    <property type="evidence" value="ECO:0007669"/>
    <property type="project" value="InterPro"/>
</dbReference>
<organism evidence="2 3">
    <name type="scientific">Azospirillum brasilense</name>
    <dbReference type="NCBI Taxonomy" id="192"/>
    <lineage>
        <taxon>Bacteria</taxon>
        <taxon>Pseudomonadati</taxon>
        <taxon>Pseudomonadota</taxon>
        <taxon>Alphaproteobacteria</taxon>
        <taxon>Rhodospirillales</taxon>
        <taxon>Azospirillaceae</taxon>
        <taxon>Azospirillum</taxon>
    </lineage>
</organism>
<dbReference type="Pfam" id="PF13676">
    <property type="entry name" value="TIR_2"/>
    <property type="match status" value="1"/>
</dbReference>
<dbReference type="InterPro" id="IPR035897">
    <property type="entry name" value="Toll_tir_struct_dom_sf"/>
</dbReference>
<name>A0A4D8Q6I7_AZOBR</name>
<dbReference type="EMBL" id="CP032331">
    <property type="protein sequence ID" value="QCO04871.1"/>
    <property type="molecule type" value="Genomic_DNA"/>
</dbReference>
<keyword evidence="2" id="KW-0675">Receptor</keyword>
<evidence type="ECO:0000313" key="2">
    <source>
        <dbReference type="EMBL" id="QCO04871.1"/>
    </source>
</evidence>
<evidence type="ECO:0000313" key="3">
    <source>
        <dbReference type="Proteomes" id="UP000298596"/>
    </source>
</evidence>